<dbReference type="AlphaFoldDB" id="A0A8J2JTQ5"/>
<sequence>MHFRLFTGALVGSVLLYLVVVPHVSGEELAEVEEGGGDAIGCDKCGAQCRTQCGTRLFRYCCFHFVKKRNSSRQRLQYFQQQPGANVDLPGTPFKKQGGDLFGTPNDGMGLIDLDIYSM</sequence>
<protein>
    <recommendedName>
        <fullName evidence="4">Secreted protein</fullName>
    </recommendedName>
</protein>
<feature type="chain" id="PRO_5035243069" description="Secreted protein" evidence="1">
    <location>
        <begin position="27"/>
        <end position="119"/>
    </location>
</feature>
<evidence type="ECO:0000313" key="2">
    <source>
        <dbReference type="EMBL" id="CAG7725248.1"/>
    </source>
</evidence>
<dbReference type="EMBL" id="CAJVCH010119272">
    <property type="protein sequence ID" value="CAG7725248.1"/>
    <property type="molecule type" value="Genomic_DNA"/>
</dbReference>
<dbReference type="Proteomes" id="UP000708208">
    <property type="component" value="Unassembled WGS sequence"/>
</dbReference>
<comment type="caution">
    <text evidence="2">The sequence shown here is derived from an EMBL/GenBank/DDBJ whole genome shotgun (WGS) entry which is preliminary data.</text>
</comment>
<feature type="signal peptide" evidence="1">
    <location>
        <begin position="1"/>
        <end position="26"/>
    </location>
</feature>
<keyword evidence="1" id="KW-0732">Signal</keyword>
<evidence type="ECO:0000313" key="3">
    <source>
        <dbReference type="Proteomes" id="UP000708208"/>
    </source>
</evidence>
<accession>A0A8J2JTQ5</accession>
<name>A0A8J2JTQ5_9HEXA</name>
<keyword evidence="3" id="KW-1185">Reference proteome</keyword>
<gene>
    <name evidence="2" type="ORF">AFUS01_LOCUS14214</name>
</gene>
<organism evidence="2 3">
    <name type="scientific">Allacma fusca</name>
    <dbReference type="NCBI Taxonomy" id="39272"/>
    <lineage>
        <taxon>Eukaryota</taxon>
        <taxon>Metazoa</taxon>
        <taxon>Ecdysozoa</taxon>
        <taxon>Arthropoda</taxon>
        <taxon>Hexapoda</taxon>
        <taxon>Collembola</taxon>
        <taxon>Symphypleona</taxon>
        <taxon>Sminthuridae</taxon>
        <taxon>Allacma</taxon>
    </lineage>
</organism>
<evidence type="ECO:0008006" key="4">
    <source>
        <dbReference type="Google" id="ProtNLM"/>
    </source>
</evidence>
<evidence type="ECO:0000256" key="1">
    <source>
        <dbReference type="SAM" id="SignalP"/>
    </source>
</evidence>
<proteinExistence type="predicted"/>
<dbReference type="OrthoDB" id="8195871at2759"/>
<reference evidence="2" key="1">
    <citation type="submission" date="2021-06" db="EMBL/GenBank/DDBJ databases">
        <authorList>
            <person name="Hodson N. C."/>
            <person name="Mongue J. A."/>
            <person name="Jaron S. K."/>
        </authorList>
    </citation>
    <scope>NUCLEOTIDE SEQUENCE</scope>
</reference>